<keyword evidence="3" id="KW-1185">Reference proteome</keyword>
<organism evidence="2 3">
    <name type="scientific">Stephania cephalantha</name>
    <dbReference type="NCBI Taxonomy" id="152367"/>
    <lineage>
        <taxon>Eukaryota</taxon>
        <taxon>Viridiplantae</taxon>
        <taxon>Streptophyta</taxon>
        <taxon>Embryophyta</taxon>
        <taxon>Tracheophyta</taxon>
        <taxon>Spermatophyta</taxon>
        <taxon>Magnoliopsida</taxon>
        <taxon>Ranunculales</taxon>
        <taxon>Menispermaceae</taxon>
        <taxon>Menispermoideae</taxon>
        <taxon>Cissampelideae</taxon>
        <taxon>Stephania</taxon>
    </lineage>
</organism>
<dbReference type="CDD" id="cd22160">
    <property type="entry name" value="F-box_AtFBL13-like"/>
    <property type="match status" value="1"/>
</dbReference>
<dbReference type="PANTHER" id="PTHR31900">
    <property type="entry name" value="F-BOX/RNI SUPERFAMILY PROTEIN-RELATED"/>
    <property type="match status" value="1"/>
</dbReference>
<accession>A0AAP0EE44</accession>
<evidence type="ECO:0000313" key="3">
    <source>
        <dbReference type="Proteomes" id="UP001419268"/>
    </source>
</evidence>
<evidence type="ECO:0000313" key="2">
    <source>
        <dbReference type="EMBL" id="KAK9089448.1"/>
    </source>
</evidence>
<gene>
    <name evidence="2" type="ORF">Scep_028530</name>
</gene>
<comment type="caution">
    <text evidence="2">The sequence shown here is derived from an EMBL/GenBank/DDBJ whole genome shotgun (WGS) entry which is preliminary data.</text>
</comment>
<dbReference type="InterPro" id="IPR053781">
    <property type="entry name" value="F-box_AtFBL13-like"/>
</dbReference>
<dbReference type="Gene3D" id="3.80.10.10">
    <property type="entry name" value="Ribonuclease Inhibitor"/>
    <property type="match status" value="1"/>
</dbReference>
<dbReference type="Pfam" id="PF00646">
    <property type="entry name" value="F-box"/>
    <property type="match status" value="1"/>
</dbReference>
<feature type="domain" description="F-box" evidence="1">
    <location>
        <begin position="9"/>
        <end position="44"/>
    </location>
</feature>
<dbReference type="InterPro" id="IPR036047">
    <property type="entry name" value="F-box-like_dom_sf"/>
</dbReference>
<dbReference type="SUPFAM" id="SSF52047">
    <property type="entry name" value="RNI-like"/>
    <property type="match status" value="1"/>
</dbReference>
<reference evidence="2 3" key="1">
    <citation type="submission" date="2024-01" db="EMBL/GenBank/DDBJ databases">
        <title>Genome assemblies of Stephania.</title>
        <authorList>
            <person name="Yang L."/>
        </authorList>
    </citation>
    <scope>NUCLEOTIDE SEQUENCE [LARGE SCALE GENOMIC DNA]</scope>
    <source>
        <strain evidence="2">JXDWG</strain>
        <tissue evidence="2">Leaf</tissue>
    </source>
</reference>
<proteinExistence type="predicted"/>
<dbReference type="InterPro" id="IPR050232">
    <property type="entry name" value="FBL13/AtMIF1-like"/>
</dbReference>
<dbReference type="InterPro" id="IPR001810">
    <property type="entry name" value="F-box_dom"/>
</dbReference>
<dbReference type="InterPro" id="IPR032675">
    <property type="entry name" value="LRR_dom_sf"/>
</dbReference>
<dbReference type="AlphaFoldDB" id="A0AAP0EE44"/>
<dbReference type="SUPFAM" id="SSF81383">
    <property type="entry name" value="F-box domain"/>
    <property type="match status" value="1"/>
</dbReference>
<sequence>MRGEEEEEEERLSNLPEPILHHIFSDLPMKEVLRSTCLLSKKWRYFWATVPYLHFDIHEQSRFPPLPDYNHHGTSPVDHVIYGRHRWTTSSLIRFFKLELPDETFGDSIRVVRLKCHRLPYYLPDAMLSAPNLRTLEVDNLVLPFPGNEDSRREIVISCPLLETLVLKDCRYDSLDVIKLSTYGLKKLEIVTTKYAFRDECTFEINTPNLSSFVYQAVNISLDCDFGVFAGLVKASVLFQDSFLFEKLLDATEDLNSQLLEWIKDLDAMKILEGLQRVESLCLEKIQCFERFPNTLGDLLASYGKLKKLELSMLLGNNTCSILWLTTLLRSCSLLESFVLKLFKTFDIEESEDKVEPVLPLPYTLNHLKYVTIETGVEELNDEFEFLQSLLNNSPNLERMAVVGCAVNQERVPEFRDKLMALFQQFPNVQVSLQFY</sequence>
<dbReference type="EMBL" id="JBBNAG010000012">
    <property type="protein sequence ID" value="KAK9089448.1"/>
    <property type="molecule type" value="Genomic_DNA"/>
</dbReference>
<name>A0AAP0EE44_9MAGN</name>
<dbReference type="PROSITE" id="PS50181">
    <property type="entry name" value="FBOX"/>
    <property type="match status" value="1"/>
</dbReference>
<dbReference type="Gene3D" id="1.20.1280.50">
    <property type="match status" value="1"/>
</dbReference>
<protein>
    <recommendedName>
        <fullName evidence="1">F-box domain-containing protein</fullName>
    </recommendedName>
</protein>
<evidence type="ECO:0000259" key="1">
    <source>
        <dbReference type="PROSITE" id="PS50181"/>
    </source>
</evidence>
<dbReference type="Proteomes" id="UP001419268">
    <property type="component" value="Unassembled WGS sequence"/>
</dbReference>
<dbReference type="PANTHER" id="PTHR31900:SF32">
    <property type="entry name" value="F-BOX_RNI_FBD-LIKE DOMAIN PROTEIN"/>
    <property type="match status" value="1"/>
</dbReference>